<accession>A0ABV1DVR1</accession>
<evidence type="ECO:0000256" key="1">
    <source>
        <dbReference type="SAM" id="Phobius"/>
    </source>
</evidence>
<feature type="transmembrane region" description="Helical" evidence="1">
    <location>
        <begin position="12"/>
        <end position="30"/>
    </location>
</feature>
<evidence type="ECO:0000313" key="2">
    <source>
        <dbReference type="EMBL" id="MEQ2434483.1"/>
    </source>
</evidence>
<dbReference type="Proteomes" id="UP001457898">
    <property type="component" value="Unassembled WGS sequence"/>
</dbReference>
<reference evidence="2 3" key="1">
    <citation type="submission" date="2024-03" db="EMBL/GenBank/DDBJ databases">
        <title>Human intestinal bacterial collection.</title>
        <authorList>
            <person name="Pauvert C."/>
            <person name="Hitch T.C.A."/>
            <person name="Clavel T."/>
        </authorList>
    </citation>
    <scope>NUCLEOTIDE SEQUENCE [LARGE SCALE GENOMIC DNA]</scope>
    <source>
        <strain evidence="2 3">CLA-SR-H028</strain>
    </source>
</reference>
<feature type="transmembrane region" description="Helical" evidence="1">
    <location>
        <begin position="42"/>
        <end position="59"/>
    </location>
</feature>
<keyword evidence="1" id="KW-0472">Membrane</keyword>
<evidence type="ECO:0000313" key="3">
    <source>
        <dbReference type="Proteomes" id="UP001457898"/>
    </source>
</evidence>
<organism evidence="2 3">
    <name type="scientific">Blautia caccae</name>
    <dbReference type="NCBI Taxonomy" id="3133175"/>
    <lineage>
        <taxon>Bacteria</taxon>
        <taxon>Bacillati</taxon>
        <taxon>Bacillota</taxon>
        <taxon>Clostridia</taxon>
        <taxon>Lachnospirales</taxon>
        <taxon>Lachnospiraceae</taxon>
        <taxon>Blautia</taxon>
    </lineage>
</organism>
<dbReference type="RefSeq" id="WP_349064874.1">
    <property type="nucleotide sequence ID" value="NZ_JBBMFP010000077.1"/>
</dbReference>
<gene>
    <name evidence="2" type="ORF">WMO65_26200</name>
</gene>
<comment type="caution">
    <text evidence="2">The sequence shown here is derived from an EMBL/GenBank/DDBJ whole genome shotgun (WGS) entry which is preliminary data.</text>
</comment>
<keyword evidence="3" id="KW-1185">Reference proteome</keyword>
<feature type="transmembrane region" description="Helical" evidence="1">
    <location>
        <begin position="71"/>
        <end position="92"/>
    </location>
</feature>
<proteinExistence type="predicted"/>
<dbReference type="EMBL" id="JBBMFP010000077">
    <property type="protein sequence ID" value="MEQ2434483.1"/>
    <property type="molecule type" value="Genomic_DNA"/>
</dbReference>
<name>A0ABV1DVR1_9FIRM</name>
<keyword evidence="1" id="KW-0812">Transmembrane</keyword>
<sequence length="105" mass="11623">AKGYLMSPAVDLASYVLILLGVCVTAGCAIKQRCSEMTADMLLNIWNVFLIIWMTFAVFKDWEKNGIMNGSLRGMIIMAARIFWVVGIEIAYKHKMKKSGTGGAE</sequence>
<keyword evidence="1" id="KW-1133">Transmembrane helix</keyword>
<feature type="non-terminal residue" evidence="2">
    <location>
        <position position="1"/>
    </location>
</feature>
<protein>
    <submittedName>
        <fullName evidence="2">Uncharacterized protein</fullName>
    </submittedName>
</protein>